<dbReference type="UniPathway" id="UPA00139">
    <property type="reaction ID" value="UER00341"/>
</dbReference>
<evidence type="ECO:0000256" key="7">
    <source>
        <dbReference type="ARBA" id="ARBA00022842"/>
    </source>
</evidence>
<dbReference type="PANTHER" id="PTHR43069:SF5">
    <property type="entry name" value="FUMARYLACETOACETASE"/>
    <property type="match status" value="1"/>
</dbReference>
<feature type="binding site" evidence="11">
    <location>
        <position position="252"/>
    </location>
    <ligand>
        <name>substrate</name>
    </ligand>
</feature>
<feature type="binding site" evidence="12">
    <location>
        <position position="261"/>
    </location>
    <ligand>
        <name>Mg(2+)</name>
        <dbReference type="ChEBI" id="CHEBI:18420"/>
    </ligand>
</feature>
<dbReference type="Pfam" id="PF01557">
    <property type="entry name" value="FAA_hydrolase"/>
    <property type="match status" value="1"/>
</dbReference>
<evidence type="ECO:0000256" key="2">
    <source>
        <dbReference type="ARBA" id="ARBA00010211"/>
    </source>
</evidence>
<comment type="cofactor">
    <cofactor evidence="13">
        <name>Mg(2+)</name>
        <dbReference type="ChEBI" id="CHEBI:18420"/>
    </cofactor>
    <cofactor evidence="13">
        <name>Ca(2+)</name>
        <dbReference type="ChEBI" id="CHEBI:29108"/>
    </cofactor>
</comment>
<evidence type="ECO:0000256" key="13">
    <source>
        <dbReference type="RuleBase" id="RU366008"/>
    </source>
</evidence>
<evidence type="ECO:0000256" key="11">
    <source>
        <dbReference type="PIRSR" id="PIRSR605959-2"/>
    </source>
</evidence>
<dbReference type="SUPFAM" id="SSF56529">
    <property type="entry name" value="FAH"/>
    <property type="match status" value="1"/>
</dbReference>
<dbReference type="InterPro" id="IPR015377">
    <property type="entry name" value="Fumarylacetoacetase_N"/>
</dbReference>
<evidence type="ECO:0000256" key="1">
    <source>
        <dbReference type="ARBA" id="ARBA00004782"/>
    </source>
</evidence>
<organism evidence="16 17">
    <name type="scientific">Ascodesmis nigricans</name>
    <dbReference type="NCBI Taxonomy" id="341454"/>
    <lineage>
        <taxon>Eukaryota</taxon>
        <taxon>Fungi</taxon>
        <taxon>Dikarya</taxon>
        <taxon>Ascomycota</taxon>
        <taxon>Pezizomycotina</taxon>
        <taxon>Pezizomycetes</taxon>
        <taxon>Pezizales</taxon>
        <taxon>Ascodesmidaceae</taxon>
        <taxon>Ascodesmis</taxon>
    </lineage>
</organism>
<comment type="pathway">
    <text evidence="1 13">Amino-acid degradation; L-phenylalanine degradation; acetoacetate and fumarate from L-phenylalanine: step 6/6.</text>
</comment>
<keyword evidence="6 12" id="KW-0106">Calcium</keyword>
<evidence type="ECO:0000259" key="15">
    <source>
        <dbReference type="Pfam" id="PF09298"/>
    </source>
</evidence>
<gene>
    <name evidence="16" type="ORF">EX30DRAFT_328773</name>
</gene>
<feature type="binding site" evidence="11">
    <location>
        <position position="140"/>
    </location>
    <ligand>
        <name>substrate</name>
    </ligand>
</feature>
<evidence type="ECO:0000256" key="4">
    <source>
        <dbReference type="ARBA" id="ARBA00022723"/>
    </source>
</evidence>
<evidence type="ECO:0000256" key="3">
    <source>
        <dbReference type="ARBA" id="ARBA00012094"/>
    </source>
</evidence>
<feature type="domain" description="Fumarylacetoacetase-like C-terminal" evidence="14">
    <location>
        <begin position="138"/>
        <end position="406"/>
    </location>
</feature>
<evidence type="ECO:0000256" key="10">
    <source>
        <dbReference type="PIRSR" id="PIRSR605959-1"/>
    </source>
</evidence>
<dbReference type="Pfam" id="PF09298">
    <property type="entry name" value="FAA_hydrolase_N"/>
    <property type="match status" value="1"/>
</dbReference>
<keyword evidence="9 13" id="KW-0585">Phenylalanine catabolism</keyword>
<feature type="binding site" evidence="12">
    <location>
        <position position="206"/>
    </location>
    <ligand>
        <name>Ca(2+)</name>
        <dbReference type="ChEBI" id="CHEBI:29108"/>
    </ligand>
</feature>
<evidence type="ECO:0000256" key="6">
    <source>
        <dbReference type="ARBA" id="ARBA00022837"/>
    </source>
</evidence>
<evidence type="ECO:0000256" key="12">
    <source>
        <dbReference type="PIRSR" id="PIRSR605959-3"/>
    </source>
</evidence>
<feature type="active site" description="Proton acceptor" evidence="10">
    <location>
        <position position="145"/>
    </location>
</feature>
<accession>A0A4S2N1N9</accession>
<feature type="binding site" evidence="12">
    <location>
        <position position="241"/>
    </location>
    <ligand>
        <name>Mg(2+)</name>
        <dbReference type="ChEBI" id="CHEBI:18420"/>
    </ligand>
</feature>
<reference evidence="16 17" key="1">
    <citation type="submission" date="2019-04" db="EMBL/GenBank/DDBJ databases">
        <title>Comparative genomics and transcriptomics to analyze fruiting body development in filamentous ascomycetes.</title>
        <authorList>
            <consortium name="DOE Joint Genome Institute"/>
            <person name="Lutkenhaus R."/>
            <person name="Traeger S."/>
            <person name="Breuer J."/>
            <person name="Kuo A."/>
            <person name="Lipzen A."/>
            <person name="Pangilinan J."/>
            <person name="Dilworth D."/>
            <person name="Sandor L."/>
            <person name="Poggeler S."/>
            <person name="Barry K."/>
            <person name="Grigoriev I.V."/>
            <person name="Nowrousian M."/>
        </authorList>
    </citation>
    <scope>NUCLEOTIDE SEQUENCE [LARGE SCALE GENOMIC DNA]</scope>
    <source>
        <strain evidence="16 17">CBS 389.68</strain>
    </source>
</reference>
<feature type="binding site" evidence="11">
    <location>
        <position position="248"/>
    </location>
    <ligand>
        <name>substrate</name>
    </ligand>
</feature>
<dbReference type="GO" id="GO:0006559">
    <property type="term" value="P:L-phenylalanine catabolic process"/>
    <property type="evidence" value="ECO:0007669"/>
    <property type="project" value="UniProtKB-UniRule"/>
</dbReference>
<dbReference type="STRING" id="341454.A0A4S2N1N9"/>
<dbReference type="EMBL" id="ML220114">
    <property type="protein sequence ID" value="TGZ82896.1"/>
    <property type="molecule type" value="Genomic_DNA"/>
</dbReference>
<dbReference type="Proteomes" id="UP000298138">
    <property type="component" value="Unassembled WGS sequence"/>
</dbReference>
<protein>
    <recommendedName>
        <fullName evidence="3 13">Fumarylacetoacetase</fullName>
        <ecNumber evidence="3 13">3.7.1.2</ecNumber>
    </recommendedName>
    <alternativeName>
        <fullName evidence="13">Fumarylacetoacetate hydrolase</fullName>
    </alternativeName>
</protein>
<dbReference type="NCBIfam" id="TIGR01266">
    <property type="entry name" value="fum_ac_acetase"/>
    <property type="match status" value="1"/>
</dbReference>
<evidence type="ECO:0000256" key="8">
    <source>
        <dbReference type="ARBA" id="ARBA00022878"/>
    </source>
</evidence>
<comment type="similarity">
    <text evidence="2 13">Belongs to the FAH family.</text>
</comment>
<dbReference type="GO" id="GO:1902000">
    <property type="term" value="P:homogentisate catabolic process"/>
    <property type="evidence" value="ECO:0007669"/>
    <property type="project" value="TreeGrafter"/>
</dbReference>
<dbReference type="PANTHER" id="PTHR43069">
    <property type="entry name" value="FUMARYLACETOACETASE"/>
    <property type="match status" value="1"/>
</dbReference>
<feature type="binding site" evidence="11">
    <location>
        <position position="362"/>
    </location>
    <ligand>
        <name>substrate</name>
    </ligand>
</feature>
<keyword evidence="4 12" id="KW-0479">Metal-binding</keyword>
<evidence type="ECO:0000313" key="16">
    <source>
        <dbReference type="EMBL" id="TGZ82896.1"/>
    </source>
</evidence>
<keyword evidence="17" id="KW-1185">Reference proteome</keyword>
<dbReference type="InterPro" id="IPR036663">
    <property type="entry name" value="Fumarylacetoacetase_C_sf"/>
</dbReference>
<keyword evidence="5 13" id="KW-0378">Hydrolase</keyword>
<sequence>MNSWIPIPNDSDFTLANIPLGIVSTPSRPLPSPVTRVGNTIVFLSNLYDAGCFQNLSPTIPASCFSANTLNPLFALPKVCVTAIRNRLIDLFREDTPFGSLLRDNEELRKGALADAETQSLHHKIEYHLPVQIGDYSDFYAGRHHAFRVGRMFRGEGNELQKNYEQLPVGYHGRASSVVVSGRSVRRPKGQIQEGLFRQTEKLDYEIELGAIVGGGDTDMGVAVGVEEAADRIAGYVLLNDWSARDIQSFEYVPLGPFTSKSFITSISAWVILSDALAPFRVSGLTRFSQTPVLPYLTHPASTKPSIFNINIECTIHDREGTGGVVTTTNARHLLWSFEQMLAQQTVTGCNIRTGDLLGSGTISGEKEGEEGCLLEAGQNGTVDVPVEGGKLKRRWLHDGDKIVMRGWAGRGEKRVGWGEGCVGEVLPALISSKTVKGVGHSTKFGTGEI</sequence>
<dbReference type="Gene3D" id="3.90.850.10">
    <property type="entry name" value="Fumarylacetoacetase-like, C-terminal domain"/>
    <property type="match status" value="1"/>
</dbReference>
<evidence type="ECO:0000313" key="17">
    <source>
        <dbReference type="Proteomes" id="UP000298138"/>
    </source>
</evidence>
<name>A0A4S2N1N9_9PEZI</name>
<feature type="binding site" evidence="12">
    <location>
        <position position="265"/>
    </location>
    <ligand>
        <name>Mg(2+)</name>
        <dbReference type="ChEBI" id="CHEBI:18420"/>
    </ligand>
</feature>
<dbReference type="GO" id="GO:0046872">
    <property type="term" value="F:metal ion binding"/>
    <property type="evidence" value="ECO:0007669"/>
    <property type="project" value="UniProtKB-UniRule"/>
</dbReference>
<evidence type="ECO:0000256" key="9">
    <source>
        <dbReference type="ARBA" id="ARBA00023232"/>
    </source>
</evidence>
<comment type="catalytic activity">
    <reaction evidence="13">
        <text>4-fumarylacetoacetate + H2O = acetoacetate + fumarate + H(+)</text>
        <dbReference type="Rhea" id="RHEA:10244"/>
        <dbReference type="ChEBI" id="CHEBI:13705"/>
        <dbReference type="ChEBI" id="CHEBI:15377"/>
        <dbReference type="ChEBI" id="CHEBI:15378"/>
        <dbReference type="ChEBI" id="CHEBI:18034"/>
        <dbReference type="ChEBI" id="CHEBI:29806"/>
        <dbReference type="EC" id="3.7.1.2"/>
    </reaction>
</comment>
<dbReference type="InterPro" id="IPR011234">
    <property type="entry name" value="Fumarylacetoacetase-like_C"/>
</dbReference>
<feature type="binding site" evidence="12">
    <location>
        <position position="241"/>
    </location>
    <ligand>
        <name>Ca(2+)</name>
        <dbReference type="ChEBI" id="CHEBI:29108"/>
    </ligand>
</feature>
<feature type="binding site" evidence="12">
    <location>
        <position position="208"/>
    </location>
    <ligand>
        <name>Ca(2+)</name>
        <dbReference type="ChEBI" id="CHEBI:29108"/>
    </ligand>
</feature>
<keyword evidence="8 13" id="KW-0828">Tyrosine catabolism</keyword>
<dbReference type="AlphaFoldDB" id="A0A4S2N1N9"/>
<feature type="binding site" evidence="11">
    <location>
        <position position="154"/>
    </location>
    <ligand>
        <name>substrate</name>
    </ligand>
</feature>
<dbReference type="InParanoid" id="A0A4S2N1N9"/>
<dbReference type="SUPFAM" id="SSF63433">
    <property type="entry name" value="Fumarylacetoacetate hydrolase, FAH, N-terminal domain"/>
    <property type="match status" value="1"/>
</dbReference>
<dbReference type="OrthoDB" id="9971669at2759"/>
<proteinExistence type="inferred from homology"/>
<feature type="domain" description="Fumarylacetoacetase N-terminal" evidence="15">
    <location>
        <begin position="16"/>
        <end position="122"/>
    </location>
</feature>
<dbReference type="GO" id="GO:0004334">
    <property type="term" value="F:fumarylacetoacetase activity"/>
    <property type="evidence" value="ECO:0007669"/>
    <property type="project" value="UniProtKB-UniRule"/>
</dbReference>
<dbReference type="EC" id="3.7.1.2" evidence="3 13"/>
<dbReference type="InterPro" id="IPR005959">
    <property type="entry name" value="Fumarylacetoacetase"/>
</dbReference>
<dbReference type="InterPro" id="IPR036462">
    <property type="entry name" value="Fumarylacetoacetase_N_sf"/>
</dbReference>
<evidence type="ECO:0000256" key="5">
    <source>
        <dbReference type="ARBA" id="ARBA00022801"/>
    </source>
</evidence>
<evidence type="ECO:0000259" key="14">
    <source>
        <dbReference type="Pfam" id="PF01557"/>
    </source>
</evidence>
<dbReference type="GO" id="GO:0006572">
    <property type="term" value="P:L-tyrosine catabolic process"/>
    <property type="evidence" value="ECO:0007669"/>
    <property type="project" value="UniProtKB-UniRule"/>
</dbReference>
<feature type="binding site" evidence="12">
    <location>
        <position position="138"/>
    </location>
    <ligand>
        <name>Ca(2+)</name>
        <dbReference type="ChEBI" id="CHEBI:29108"/>
    </ligand>
</feature>
<keyword evidence="7 12" id="KW-0460">Magnesium</keyword>
<dbReference type="Gene3D" id="2.30.30.230">
    <property type="entry name" value="Fumarylacetoacetase, N-terminal domain"/>
    <property type="match status" value="1"/>
</dbReference>